<dbReference type="Proteomes" id="UP000003515">
    <property type="component" value="Unassembled WGS sequence"/>
</dbReference>
<evidence type="ECO:0000313" key="2">
    <source>
        <dbReference type="EMBL" id="EGU46888.1"/>
    </source>
</evidence>
<dbReference type="EMBL" id="AFWH01000058">
    <property type="protein sequence ID" value="EGU46888.1"/>
    <property type="molecule type" value="Genomic_DNA"/>
</dbReference>
<reference evidence="2" key="2">
    <citation type="submission" date="2011-08" db="EMBL/GenBank/DDBJ databases">
        <authorList>
            <person name="Hoffman M."/>
            <person name="Strain E.A."/>
            <person name="Brown E."/>
            <person name="Allard M.W."/>
        </authorList>
    </citation>
    <scope>NUCLEOTIDE SEQUENCE</scope>
    <source>
        <strain evidence="2">CIP 102891</strain>
    </source>
</reference>
<sequence>MSLFEKEVSDNYNEFASRMSNLRVLQKVAKDSFSKEMSACIESAKSLKGCQLGDDFPISAQNMTYNCLETGEARFYGFSKITIEEQKMRLFEHKNKQYQWLLAEAYEIYAEYIETIYASAGYCDPSLWLMADFGNIPYSENIEHDMEFYKQQANKKKDKPKSILTQFRRVFPKIESIERNNAHKLNIQLSISLIKNLRHIIVHEGGSVNDKESFIQKVLKECSLYNPKSPNENHLAYIDNYFGDKEYGNLILLLEKNYTTEFPLHMFTDRLGNLMELLVAHASLITTELHKHITNNSS</sequence>
<dbReference type="Proteomes" id="UP000002817">
    <property type="component" value="Unassembled WGS sequence"/>
</dbReference>
<evidence type="ECO:0000313" key="3">
    <source>
        <dbReference type="Proteomes" id="UP000002817"/>
    </source>
</evidence>
<dbReference type="RefSeq" id="WP_004413723.1">
    <property type="nucleotide sequence ID" value="NZ_ACZV01000005.1"/>
</dbReference>
<proteinExistence type="predicted"/>
<comment type="caution">
    <text evidence="2">The sequence shown here is derived from an EMBL/GenBank/DDBJ whole genome shotgun (WGS) entry which is preliminary data.</text>
</comment>
<dbReference type="PATRIC" id="fig|675816.5.peg.3561"/>
<protein>
    <submittedName>
        <fullName evidence="2">Uncharacterized protein</fullName>
    </submittedName>
</protein>
<evidence type="ECO:0000313" key="4">
    <source>
        <dbReference type="Proteomes" id="UP000003515"/>
    </source>
</evidence>
<accession>C9QKG3</accession>
<name>C9QKG3_VIBOR</name>
<reference evidence="1 4" key="1">
    <citation type="submission" date="2009-10" db="EMBL/GenBank/DDBJ databases">
        <authorList>
            <consortium name="Los Alamos National Laboratory (LANL)"/>
            <consortium name="National Microbial Pathogen Data Resource (NMPDR)"/>
            <person name="Munk A.C."/>
            <person name="Chertkov O."/>
            <person name="Tapia R."/>
            <person name="Green L."/>
            <person name="Rogers Y."/>
            <person name="Detter J.C."/>
            <person name="Bruce D."/>
            <person name="Brettin T.S."/>
            <person name="Colwell R.R."/>
            <person name="Huq A."/>
            <person name="Grim C.J."/>
            <person name="Hasan N.A."/>
            <person name="Bartels D."/>
            <person name="Vonstein V."/>
        </authorList>
    </citation>
    <scope>NUCLEOTIDE SEQUENCE [LARGE SCALE GENOMIC DNA]</scope>
    <source>
        <strain evidence="1 4">CIP 102891</strain>
    </source>
</reference>
<dbReference type="EMBL" id="ACZV01000005">
    <property type="protein sequence ID" value="EEX92158.1"/>
    <property type="molecule type" value="Genomic_DNA"/>
</dbReference>
<organism evidence="2 3">
    <name type="scientific">Vibrio orientalis CIP 102891 = ATCC 33934</name>
    <dbReference type="NCBI Taxonomy" id="675816"/>
    <lineage>
        <taxon>Bacteria</taxon>
        <taxon>Pseudomonadati</taxon>
        <taxon>Pseudomonadota</taxon>
        <taxon>Gammaproteobacteria</taxon>
        <taxon>Vibrionales</taxon>
        <taxon>Vibrionaceae</taxon>
        <taxon>Vibrio</taxon>
        <taxon>Vibrio oreintalis group</taxon>
    </lineage>
</organism>
<keyword evidence="4" id="KW-1185">Reference proteome</keyword>
<gene>
    <name evidence="1" type="ORF">VIA_002802</name>
    <name evidence="2" type="ORF">VIOR3934_16531</name>
</gene>
<dbReference type="AlphaFoldDB" id="C9QKG3"/>
<dbReference type="OrthoDB" id="9182288at2"/>
<dbReference type="eggNOG" id="ENOG50349KB">
    <property type="taxonomic scope" value="Bacteria"/>
</dbReference>
<reference evidence="2 3" key="3">
    <citation type="journal article" date="2012" name="Int. J. Syst. Evol. Microbiol.">
        <title>Vibrio caribbeanicus sp. nov., isolated from the marine sponge Scleritoderma cyanea.</title>
        <authorList>
            <person name="Hoffmann M."/>
            <person name="Monday S.R."/>
            <person name="Allard M.W."/>
            <person name="Strain E.A."/>
            <person name="Whittaker P."/>
            <person name="Naum M."/>
            <person name="McCarthy P.J."/>
            <person name="Lopez J.V."/>
            <person name="Fischer M."/>
            <person name="Brown E.W."/>
        </authorList>
    </citation>
    <scope>NUCLEOTIDE SEQUENCE [LARGE SCALE GENOMIC DNA]</scope>
    <source>
        <strain evidence="2">CIP 102891</strain>
        <strain evidence="3">CIP 102891 / ATCC 33934</strain>
    </source>
</reference>
<evidence type="ECO:0000313" key="1">
    <source>
        <dbReference type="EMBL" id="EEX92158.1"/>
    </source>
</evidence>